<accession>A0A392UW90</accession>
<protein>
    <submittedName>
        <fullName evidence="1">Uncharacterized protein</fullName>
    </submittedName>
</protein>
<feature type="non-terminal residue" evidence="1">
    <location>
        <position position="61"/>
    </location>
</feature>
<evidence type="ECO:0000313" key="1">
    <source>
        <dbReference type="EMBL" id="MCI80314.1"/>
    </source>
</evidence>
<sequence>SEVEKCDGEEGLANDGDRVEVETCDGEDGVADDGDGAKVRWVDDATMELSVERDEVGQYPA</sequence>
<dbReference type="Proteomes" id="UP000265520">
    <property type="component" value="Unassembled WGS sequence"/>
</dbReference>
<organism evidence="1 2">
    <name type="scientific">Trifolium medium</name>
    <dbReference type="NCBI Taxonomy" id="97028"/>
    <lineage>
        <taxon>Eukaryota</taxon>
        <taxon>Viridiplantae</taxon>
        <taxon>Streptophyta</taxon>
        <taxon>Embryophyta</taxon>
        <taxon>Tracheophyta</taxon>
        <taxon>Spermatophyta</taxon>
        <taxon>Magnoliopsida</taxon>
        <taxon>eudicotyledons</taxon>
        <taxon>Gunneridae</taxon>
        <taxon>Pentapetalae</taxon>
        <taxon>rosids</taxon>
        <taxon>fabids</taxon>
        <taxon>Fabales</taxon>
        <taxon>Fabaceae</taxon>
        <taxon>Papilionoideae</taxon>
        <taxon>50 kb inversion clade</taxon>
        <taxon>NPAAA clade</taxon>
        <taxon>Hologalegina</taxon>
        <taxon>IRL clade</taxon>
        <taxon>Trifolieae</taxon>
        <taxon>Trifolium</taxon>
    </lineage>
</organism>
<dbReference type="EMBL" id="LXQA010992797">
    <property type="protein sequence ID" value="MCI80314.1"/>
    <property type="molecule type" value="Genomic_DNA"/>
</dbReference>
<dbReference type="AlphaFoldDB" id="A0A392UW90"/>
<comment type="caution">
    <text evidence="1">The sequence shown here is derived from an EMBL/GenBank/DDBJ whole genome shotgun (WGS) entry which is preliminary data.</text>
</comment>
<evidence type="ECO:0000313" key="2">
    <source>
        <dbReference type="Proteomes" id="UP000265520"/>
    </source>
</evidence>
<reference evidence="1 2" key="1">
    <citation type="journal article" date="2018" name="Front. Plant Sci.">
        <title>Red Clover (Trifolium pratense) and Zigzag Clover (T. medium) - A Picture of Genomic Similarities and Differences.</title>
        <authorList>
            <person name="Dluhosova J."/>
            <person name="Istvanek J."/>
            <person name="Nedelnik J."/>
            <person name="Repkova J."/>
        </authorList>
    </citation>
    <scope>NUCLEOTIDE SEQUENCE [LARGE SCALE GENOMIC DNA]</scope>
    <source>
        <strain evidence="2">cv. 10/8</strain>
        <tissue evidence="1">Leaf</tissue>
    </source>
</reference>
<name>A0A392UW90_9FABA</name>
<keyword evidence="2" id="KW-1185">Reference proteome</keyword>
<proteinExistence type="predicted"/>
<feature type="non-terminal residue" evidence="1">
    <location>
        <position position="1"/>
    </location>
</feature>